<name>A0A7W9JJP0_9MICC</name>
<gene>
    <name evidence="6" type="ORF">HDA33_001478</name>
</gene>
<feature type="domain" description="Glycosyl transferase family 1" evidence="4">
    <location>
        <begin position="203"/>
        <end position="354"/>
    </location>
</feature>
<evidence type="ECO:0000256" key="1">
    <source>
        <dbReference type="ARBA" id="ARBA00021292"/>
    </source>
</evidence>
<organism evidence="6 7">
    <name type="scientific">Micrococcus endophyticus</name>
    <dbReference type="NCBI Taxonomy" id="455343"/>
    <lineage>
        <taxon>Bacteria</taxon>
        <taxon>Bacillati</taxon>
        <taxon>Actinomycetota</taxon>
        <taxon>Actinomycetes</taxon>
        <taxon>Micrococcales</taxon>
        <taxon>Micrococcaceae</taxon>
        <taxon>Micrococcus</taxon>
    </lineage>
</organism>
<feature type="domain" description="Glycosyltransferase subfamily 4-like N-terminal" evidence="5">
    <location>
        <begin position="15"/>
        <end position="193"/>
    </location>
</feature>
<evidence type="ECO:0000259" key="5">
    <source>
        <dbReference type="Pfam" id="PF13439"/>
    </source>
</evidence>
<dbReference type="InterPro" id="IPR050194">
    <property type="entry name" value="Glycosyltransferase_grp1"/>
</dbReference>
<proteinExistence type="predicted"/>
<dbReference type="AlphaFoldDB" id="A0A7W9JJP0"/>
<keyword evidence="7" id="KW-1185">Reference proteome</keyword>
<dbReference type="Proteomes" id="UP000567246">
    <property type="component" value="Unassembled WGS sequence"/>
</dbReference>
<keyword evidence="2 6" id="KW-0328">Glycosyltransferase</keyword>
<reference evidence="6 7" key="1">
    <citation type="submission" date="2020-08" db="EMBL/GenBank/DDBJ databases">
        <title>Sequencing the genomes of 1000 actinobacteria strains.</title>
        <authorList>
            <person name="Klenk H.-P."/>
        </authorList>
    </citation>
    <scope>NUCLEOTIDE SEQUENCE [LARGE SCALE GENOMIC DNA]</scope>
    <source>
        <strain evidence="6 7">DSM 17945</strain>
    </source>
</reference>
<comment type="caution">
    <text evidence="6">The sequence shown here is derived from an EMBL/GenBank/DDBJ whole genome shotgun (WGS) entry which is preliminary data.</text>
</comment>
<dbReference type="EMBL" id="JACHMW010000001">
    <property type="protein sequence ID" value="MBB5848914.1"/>
    <property type="molecule type" value="Genomic_DNA"/>
</dbReference>
<accession>A0A7W9JJP0</accession>
<evidence type="ECO:0000313" key="6">
    <source>
        <dbReference type="EMBL" id="MBB5848914.1"/>
    </source>
</evidence>
<keyword evidence="3 6" id="KW-0808">Transferase</keyword>
<dbReference type="PANTHER" id="PTHR45947:SF3">
    <property type="entry name" value="SULFOQUINOVOSYL TRANSFERASE SQD2"/>
    <property type="match status" value="1"/>
</dbReference>
<dbReference type="InterPro" id="IPR028098">
    <property type="entry name" value="Glyco_trans_4-like_N"/>
</dbReference>
<dbReference type="Pfam" id="PF13439">
    <property type="entry name" value="Glyco_transf_4"/>
    <property type="match status" value="1"/>
</dbReference>
<dbReference type="Gene3D" id="3.40.50.2000">
    <property type="entry name" value="Glycogen Phosphorylase B"/>
    <property type="match status" value="2"/>
</dbReference>
<dbReference type="GO" id="GO:1901137">
    <property type="term" value="P:carbohydrate derivative biosynthetic process"/>
    <property type="evidence" value="ECO:0007669"/>
    <property type="project" value="UniProtKB-ARBA"/>
</dbReference>
<dbReference type="RefSeq" id="WP_184172226.1">
    <property type="nucleotide sequence ID" value="NZ_BAABAG010000011.1"/>
</dbReference>
<dbReference type="CDD" id="cd03814">
    <property type="entry name" value="GT4-like"/>
    <property type="match status" value="1"/>
</dbReference>
<evidence type="ECO:0000256" key="2">
    <source>
        <dbReference type="ARBA" id="ARBA00022676"/>
    </source>
</evidence>
<evidence type="ECO:0000259" key="4">
    <source>
        <dbReference type="Pfam" id="PF00534"/>
    </source>
</evidence>
<dbReference type="InterPro" id="IPR001296">
    <property type="entry name" value="Glyco_trans_1"/>
</dbReference>
<dbReference type="GO" id="GO:0016758">
    <property type="term" value="F:hexosyltransferase activity"/>
    <property type="evidence" value="ECO:0007669"/>
    <property type="project" value="TreeGrafter"/>
</dbReference>
<dbReference type="Pfam" id="PF00534">
    <property type="entry name" value="Glycos_transf_1"/>
    <property type="match status" value="1"/>
</dbReference>
<dbReference type="PANTHER" id="PTHR45947">
    <property type="entry name" value="SULFOQUINOVOSYL TRANSFERASE SQD2"/>
    <property type="match status" value="1"/>
</dbReference>
<protein>
    <recommendedName>
        <fullName evidence="1">D-inositol 3-phosphate glycosyltransferase</fullName>
    </recommendedName>
</protein>
<evidence type="ECO:0000313" key="7">
    <source>
        <dbReference type="Proteomes" id="UP000567246"/>
    </source>
</evidence>
<dbReference type="SUPFAM" id="SSF53756">
    <property type="entry name" value="UDP-Glycosyltransferase/glycogen phosphorylase"/>
    <property type="match status" value="1"/>
</dbReference>
<evidence type="ECO:0000256" key="3">
    <source>
        <dbReference type="ARBA" id="ARBA00022679"/>
    </source>
</evidence>
<sequence length="405" mass="44075">MRVAVVAESFLPHMNGVTHSILQVLRHLRERGDEAIVIAPAASWSAGWTQRAGEGQAPREVEGFPVHALPSVPLSGYSSVRVAAGTVGRLRGILTAFGPDVVHIASPFVLGWRAVQAAEELGIPSVAVYQTEVPGYAARYGAPWLEDVLWGHVARLHNTATLTLAPSSFTVRQLHAAGVRRVHLWGRGVDTRRFHPAKRDDALRAELAPHGERLIGFVGRLAHEKQVEDLRVLSDLPGTRLVVIGSGPLREQLERRLPGAHFAGFQGGEDLARHVASLDLFVHPGESDTFGQTLQEAMASGVPVVAVGRGGPLDIVDPSRTGWLYPPGELDELRRHVADLAHDDVKRSAFAEAAWASVQGRTWPVLCEQLVGYYEKAVAVQDRRRTELARRLLAMPSQLTARVFG</sequence>